<evidence type="ECO:0000313" key="1">
    <source>
        <dbReference type="EMBL" id="AFC26069.1"/>
    </source>
</evidence>
<accession>H6L133</accession>
<gene>
    <name evidence="1" type="ordered locus">SGRA_3342</name>
</gene>
<name>H6L133_SAPGL</name>
<dbReference type="HOGENOM" id="CLU_2976709_0_0_10"/>
<dbReference type="Proteomes" id="UP000007519">
    <property type="component" value="Chromosome"/>
</dbReference>
<dbReference type="STRING" id="984262.SGRA_3342"/>
<organism evidence="1 2">
    <name type="scientific">Saprospira grandis (strain Lewin)</name>
    <dbReference type="NCBI Taxonomy" id="984262"/>
    <lineage>
        <taxon>Bacteria</taxon>
        <taxon>Pseudomonadati</taxon>
        <taxon>Bacteroidota</taxon>
        <taxon>Saprospiria</taxon>
        <taxon>Saprospirales</taxon>
        <taxon>Saprospiraceae</taxon>
        <taxon>Saprospira</taxon>
    </lineage>
</organism>
<dbReference type="KEGG" id="sgn:SGRA_3342"/>
<dbReference type="AlphaFoldDB" id="H6L133"/>
<evidence type="ECO:0000313" key="2">
    <source>
        <dbReference type="Proteomes" id="UP000007519"/>
    </source>
</evidence>
<proteinExistence type="predicted"/>
<protein>
    <submittedName>
        <fullName evidence="1">Uncharacterized protein</fullName>
    </submittedName>
</protein>
<dbReference type="EMBL" id="CP002831">
    <property type="protein sequence ID" value="AFC26069.1"/>
    <property type="molecule type" value="Genomic_DNA"/>
</dbReference>
<reference evidence="1 2" key="1">
    <citation type="journal article" date="2012" name="Stand. Genomic Sci.">
        <title>Complete genome sequencing and analysis of Saprospira grandis str. Lewin, a predatory marine bacterium.</title>
        <authorList>
            <person name="Saw J.H."/>
            <person name="Yuryev A."/>
            <person name="Kanbe M."/>
            <person name="Hou S."/>
            <person name="Young A.G."/>
            <person name="Aizawa S."/>
            <person name="Alam M."/>
        </authorList>
    </citation>
    <scope>NUCLEOTIDE SEQUENCE [LARGE SCALE GENOMIC DNA]</scope>
    <source>
        <strain evidence="1 2">Lewin</strain>
    </source>
</reference>
<keyword evidence="2" id="KW-1185">Reference proteome</keyword>
<sequence length="58" mass="6005">MFFGAAPAAYGLGSGSVVARYSLGPAVFFASLQKTWVWPSATTIHPSAVLAFGQIGPF</sequence>